<accession>A0A1I2J0G5</accession>
<dbReference type="SUPFAM" id="SSF160980">
    <property type="entry name" value="SSO1389-like"/>
    <property type="match status" value="1"/>
</dbReference>
<dbReference type="InterPro" id="IPR011742">
    <property type="entry name" value="CRISPR-assoc_prot_TM1812"/>
</dbReference>
<gene>
    <name evidence="1" type="ORF">SAMN04488120_10556</name>
</gene>
<reference evidence="1 2" key="1">
    <citation type="submission" date="2016-10" db="EMBL/GenBank/DDBJ databases">
        <authorList>
            <person name="de Groot N.N."/>
        </authorList>
    </citation>
    <scope>NUCLEOTIDE SEQUENCE [LARGE SCALE GENOMIC DNA]</scope>
    <source>
        <strain evidence="1 2">DSM 23609</strain>
    </source>
</reference>
<dbReference type="NCBIfam" id="TIGR02221">
    <property type="entry name" value="cas_TM1812"/>
    <property type="match status" value="1"/>
</dbReference>
<dbReference type="AlphaFoldDB" id="A0A1I2J0G5"/>
<dbReference type="EMBL" id="FOOC01000005">
    <property type="protein sequence ID" value="SFF47490.1"/>
    <property type="molecule type" value="Genomic_DNA"/>
</dbReference>
<sequence>MGIVLITFLGRAPRDEKGYRTTTYRFPDGSPTQSVAFLGWALVQRLRPQRVVVLGTVGSMWDHLFERDTTLEAGEAQRLALIEAVQRQEATQSQLDAMAPLLNDAWGCQVCLRIIPYARDLGEQAGILQAMAEQVNQQDCVHLDVTHGFRHLPMLALLSALHLQLVRKARIEGIWYGSFDPDTGDAPVLDLSGLLRIADAIQTFARFEKDGDYGILEPLLRSAGLAEHSCENLRKAAYYENTLNLTAATGELRRARSALKTAQLAPEGALLLPAIDERLAWLDGESQSEKQIRLARLALERRDYLRATLYAFEAVITAVCRIHGVRIEDFDARDAKRREYEETLKAAACRKDKDDYFLLKNLRNQLAHGTRGTVGEVQRTLLDEPSMRRALDRIIGKIERKEMPDPVLIQPDQNG</sequence>
<evidence type="ECO:0000313" key="2">
    <source>
        <dbReference type="Proteomes" id="UP000199771"/>
    </source>
</evidence>
<dbReference type="OrthoDB" id="5793884at2"/>
<organism evidence="1 2">
    <name type="scientific">Fontimonas thermophila</name>
    <dbReference type="NCBI Taxonomy" id="1076937"/>
    <lineage>
        <taxon>Bacteria</taxon>
        <taxon>Pseudomonadati</taxon>
        <taxon>Pseudomonadota</taxon>
        <taxon>Gammaproteobacteria</taxon>
        <taxon>Nevskiales</taxon>
        <taxon>Nevskiaceae</taxon>
        <taxon>Fontimonas</taxon>
    </lineage>
</organism>
<dbReference type="Proteomes" id="UP000199771">
    <property type="component" value="Unassembled WGS sequence"/>
</dbReference>
<evidence type="ECO:0000313" key="1">
    <source>
        <dbReference type="EMBL" id="SFF47490.1"/>
    </source>
</evidence>
<keyword evidence="2" id="KW-1185">Reference proteome</keyword>
<dbReference type="RefSeq" id="WP_159431106.1">
    <property type="nucleotide sequence ID" value="NZ_FOOC01000005.1"/>
</dbReference>
<dbReference type="InterPro" id="IPR013383">
    <property type="entry name" value="CRISPR-assoc_prot_DxTHG_CS"/>
</dbReference>
<name>A0A1I2J0G5_9GAMM</name>
<dbReference type="STRING" id="1076937.SAMN04488120_10556"/>
<dbReference type="NCBIfam" id="TIGR02549">
    <property type="entry name" value="CRISPR_DxTHG"/>
    <property type="match status" value="1"/>
</dbReference>
<dbReference type="CDD" id="cd09732">
    <property type="entry name" value="Csx1_III-U"/>
    <property type="match status" value="1"/>
</dbReference>
<protein>
    <submittedName>
        <fullName evidence="1">CRISPR-associated protein, TM1812 family</fullName>
    </submittedName>
</protein>
<proteinExistence type="predicted"/>